<dbReference type="AlphaFoldDB" id="A0AAD4W1W5"/>
<gene>
    <name evidence="1" type="ORF">L3X38_025124</name>
</gene>
<reference evidence="1 2" key="1">
    <citation type="journal article" date="2022" name="G3 (Bethesda)">
        <title>Whole-genome sequence and methylome profiling of the almond [Prunus dulcis (Mill.) D.A. Webb] cultivar 'Nonpareil'.</title>
        <authorList>
            <person name="D'Amico-Willman K.M."/>
            <person name="Ouma W.Z."/>
            <person name="Meulia T."/>
            <person name="Sideli G.M."/>
            <person name="Gradziel T.M."/>
            <person name="Fresnedo-Ramirez J."/>
        </authorList>
    </citation>
    <scope>NUCLEOTIDE SEQUENCE [LARGE SCALE GENOMIC DNA]</scope>
    <source>
        <strain evidence="1">Clone GOH B32 T37-40</strain>
    </source>
</reference>
<dbReference type="Proteomes" id="UP001054821">
    <property type="component" value="Chromosome 4"/>
</dbReference>
<name>A0AAD4W1W5_PRUDU</name>
<evidence type="ECO:0000313" key="2">
    <source>
        <dbReference type="Proteomes" id="UP001054821"/>
    </source>
</evidence>
<evidence type="ECO:0000313" key="1">
    <source>
        <dbReference type="EMBL" id="KAI5334991.1"/>
    </source>
</evidence>
<dbReference type="EMBL" id="JAJFAZ020000004">
    <property type="protein sequence ID" value="KAI5334991.1"/>
    <property type="molecule type" value="Genomic_DNA"/>
</dbReference>
<comment type="caution">
    <text evidence="1">The sequence shown here is derived from an EMBL/GenBank/DDBJ whole genome shotgun (WGS) entry which is preliminary data.</text>
</comment>
<protein>
    <submittedName>
        <fullName evidence="1">Uncharacterized protein</fullName>
    </submittedName>
</protein>
<keyword evidence="2" id="KW-1185">Reference proteome</keyword>
<sequence>MTETAAPSYCFVAVNIAPVYVATPPHSSIAGATIPSHGLVAKIIVPPHGWNCGATLHGSMARTLEQLHTTQWLEPWSNFTRLHGWNCGATSPNRCHNRDQISFPRLRRGCPPRPHCSS</sequence>
<proteinExistence type="predicted"/>
<organism evidence="1 2">
    <name type="scientific">Prunus dulcis</name>
    <name type="common">Almond</name>
    <name type="synonym">Amygdalus dulcis</name>
    <dbReference type="NCBI Taxonomy" id="3755"/>
    <lineage>
        <taxon>Eukaryota</taxon>
        <taxon>Viridiplantae</taxon>
        <taxon>Streptophyta</taxon>
        <taxon>Embryophyta</taxon>
        <taxon>Tracheophyta</taxon>
        <taxon>Spermatophyta</taxon>
        <taxon>Magnoliopsida</taxon>
        <taxon>eudicotyledons</taxon>
        <taxon>Gunneridae</taxon>
        <taxon>Pentapetalae</taxon>
        <taxon>rosids</taxon>
        <taxon>fabids</taxon>
        <taxon>Rosales</taxon>
        <taxon>Rosaceae</taxon>
        <taxon>Amygdaloideae</taxon>
        <taxon>Amygdaleae</taxon>
        <taxon>Prunus</taxon>
    </lineage>
</organism>
<accession>A0AAD4W1W5</accession>